<name>A0A9D1W9Y4_9SPHI</name>
<evidence type="ECO:0000313" key="3">
    <source>
        <dbReference type="Proteomes" id="UP000824156"/>
    </source>
</evidence>
<dbReference type="EMBL" id="DXEZ01000248">
    <property type="protein sequence ID" value="HIX55158.1"/>
    <property type="molecule type" value="Genomic_DNA"/>
</dbReference>
<evidence type="ECO:0000313" key="2">
    <source>
        <dbReference type="EMBL" id="HIX55158.1"/>
    </source>
</evidence>
<reference evidence="2" key="2">
    <citation type="submission" date="2021-04" db="EMBL/GenBank/DDBJ databases">
        <authorList>
            <person name="Gilroy R."/>
        </authorList>
    </citation>
    <scope>NUCLEOTIDE SEQUENCE</scope>
    <source>
        <strain evidence="2">1719</strain>
    </source>
</reference>
<sequence length="327" mass="37754">MHRDLFSLGDLFVQFESVPTFSDKKHIITPNVYECLLAEDKMLYEPIISGLLDYRFLKTPSDYPDLRELLGAMARVNQAIVVAKKNENAEFEFLFINQPFIPSYNSQSSGLLFPITAVHNKEVELNFSTTVLKAISENIKLLFDKNPTAGNLCYAFNNEDLRDEYKISFTAVDLLDYLYGALHNKSLHLFEPQEHASNIKIRLPKDNEQFWNIVRYGRKLKEIHSFTSMLLARQPDLLEKNIKSRYLIRDLVLKNTGIYYPDGEMLFDISNAALTYSWLGVPVIKHYLQINADFKLEENTLKNLFKTINACEHSIGILQAIENLKTQ</sequence>
<proteinExistence type="predicted"/>
<feature type="domain" description="Type ISP restriction-modification enzyme LLaBIII C-terminal specificity" evidence="1">
    <location>
        <begin position="62"/>
        <end position="309"/>
    </location>
</feature>
<organism evidence="2 3">
    <name type="scientific">Candidatus Sphingobacterium stercoripullorum</name>
    <dbReference type="NCBI Taxonomy" id="2838759"/>
    <lineage>
        <taxon>Bacteria</taxon>
        <taxon>Pseudomonadati</taxon>
        <taxon>Bacteroidota</taxon>
        <taxon>Sphingobacteriia</taxon>
        <taxon>Sphingobacteriales</taxon>
        <taxon>Sphingobacteriaceae</taxon>
        <taxon>Sphingobacterium</taxon>
    </lineage>
</organism>
<dbReference type="Pfam" id="PF18135">
    <property type="entry name" value="Type_ISP_C"/>
    <property type="match status" value="1"/>
</dbReference>
<accession>A0A9D1W9Y4</accession>
<dbReference type="Proteomes" id="UP000824156">
    <property type="component" value="Unassembled WGS sequence"/>
</dbReference>
<gene>
    <name evidence="2" type="ORF">H9853_09030</name>
</gene>
<protein>
    <recommendedName>
        <fullName evidence="1">Type ISP restriction-modification enzyme LLaBIII C-terminal specificity domain-containing protein</fullName>
    </recommendedName>
</protein>
<evidence type="ECO:0000259" key="1">
    <source>
        <dbReference type="Pfam" id="PF18135"/>
    </source>
</evidence>
<dbReference type="AlphaFoldDB" id="A0A9D1W9Y4"/>
<dbReference type="InterPro" id="IPR041635">
    <property type="entry name" value="Type_ISP_LLaBIII_C"/>
</dbReference>
<reference evidence="2" key="1">
    <citation type="journal article" date="2021" name="PeerJ">
        <title>Extensive microbial diversity within the chicken gut microbiome revealed by metagenomics and culture.</title>
        <authorList>
            <person name="Gilroy R."/>
            <person name="Ravi A."/>
            <person name="Getino M."/>
            <person name="Pursley I."/>
            <person name="Horton D.L."/>
            <person name="Alikhan N.F."/>
            <person name="Baker D."/>
            <person name="Gharbi K."/>
            <person name="Hall N."/>
            <person name="Watson M."/>
            <person name="Adriaenssens E.M."/>
            <person name="Foster-Nyarko E."/>
            <person name="Jarju S."/>
            <person name="Secka A."/>
            <person name="Antonio M."/>
            <person name="Oren A."/>
            <person name="Chaudhuri R.R."/>
            <person name="La Ragione R."/>
            <person name="Hildebrand F."/>
            <person name="Pallen M.J."/>
        </authorList>
    </citation>
    <scope>NUCLEOTIDE SEQUENCE</scope>
    <source>
        <strain evidence="2">1719</strain>
    </source>
</reference>
<comment type="caution">
    <text evidence="2">The sequence shown here is derived from an EMBL/GenBank/DDBJ whole genome shotgun (WGS) entry which is preliminary data.</text>
</comment>